<dbReference type="Pfam" id="PF12969">
    <property type="entry name" value="DUF3857"/>
    <property type="match status" value="1"/>
</dbReference>
<dbReference type="AlphaFoldDB" id="A0A7W8J403"/>
<dbReference type="Gene3D" id="2.60.40.3140">
    <property type="match status" value="1"/>
</dbReference>
<evidence type="ECO:0000313" key="4">
    <source>
        <dbReference type="Proteomes" id="UP000569092"/>
    </source>
</evidence>
<dbReference type="InterPro" id="IPR038765">
    <property type="entry name" value="Papain-like_cys_pep_sf"/>
</dbReference>
<organism evidence="3 4">
    <name type="scientific">Tunturiibacter lichenicola</name>
    <dbReference type="NCBI Taxonomy" id="2051959"/>
    <lineage>
        <taxon>Bacteria</taxon>
        <taxon>Pseudomonadati</taxon>
        <taxon>Acidobacteriota</taxon>
        <taxon>Terriglobia</taxon>
        <taxon>Terriglobales</taxon>
        <taxon>Acidobacteriaceae</taxon>
        <taxon>Tunturiibacter</taxon>
    </lineage>
</organism>
<dbReference type="InterPro" id="IPR024618">
    <property type="entry name" value="DUF3857"/>
</dbReference>
<comment type="caution">
    <text evidence="3">The sequence shown here is derived from an EMBL/GenBank/DDBJ whole genome shotgun (WGS) entry which is preliminary data.</text>
</comment>
<accession>A0A7W8J403</accession>
<dbReference type="Pfam" id="PF01841">
    <property type="entry name" value="Transglut_core"/>
    <property type="match status" value="1"/>
</dbReference>
<feature type="domain" description="DUF3857" evidence="2">
    <location>
        <begin position="37"/>
        <end position="200"/>
    </location>
</feature>
<dbReference type="SUPFAM" id="SSF54001">
    <property type="entry name" value="Cysteine proteinases"/>
    <property type="match status" value="1"/>
</dbReference>
<evidence type="ECO:0000313" key="3">
    <source>
        <dbReference type="EMBL" id="MBB5342100.1"/>
    </source>
</evidence>
<evidence type="ECO:0000259" key="2">
    <source>
        <dbReference type="Pfam" id="PF12969"/>
    </source>
</evidence>
<sequence>MSAPASGVKGAVSPPDYSGEPGIIQHMDRVYQVEADGTGWRLLTTSVQVLTEGAVKQFGVLSVAFASSSESVEIIYARVKRPDGTVVETPVSGAMEQADSVTQAAPFYSDLKQKQLPIRSLSVGDTLEWQAKVVRTKAEAPGHFWGQETFFEDAVILSQSVELRVPKDAFVNVWSPTLKPTETTAAGYRVLRWENSQLKPTVGKEADAAKEAKSKVVWTPEQELEATQGKLPMIAWTNFKSWEDVGAWYRGLEKDRTAPDEEIKAKVAELTAGKTTEEEKVRAVYGYVATQIRYIGVAFGVGRYQPHRAEEVMQNRYGDCKDKHTLLASMLEVLGLHPDAVLIGAGIRFNDAVPSPAAFNHLITMVAVDGKDVWLDATAEVAPYKMLSYSIRDKQALVIPGAAVAQVERTPAKLPFASYQAMHAEGSLDKEGTSNSRLTMTFRGDDELVMRSVLRQLSPAQYDQVVQQMSQNIGYQGTTSHAEVSKPDDTAEPLKISYDYKREKGGDWDNYRILPQIAPVSLTRPDEKTPPVRAILLGVPRTETSTAEMKLPAGWGVELPEAVHQKSPYATYDETYRFEKGTLYTERRIEVLQDKVPVSDWKSYKKWADAVDLGNEQYVQLTGMAGKTSDASVGSPSTMENNTEAQTLVEDAFSDVQQGHLDAAQLKLDTAKSLNARQMGLWRTYGYLAFSRGQSSNAIEDLQQEVKNHPEQQAMYGPLAEAQIRLGRVAEAKETLKSWASVDKSNSMPSVRLVQVLLEQKNAKEAVSEAESAIAKLPADKKNDGALQLELGRAELRAGMKDKGRVTLLALMRSTEDPLMMNNSAYELADAGLELEAADAATRTALDKMAEESRAWTLDESPQMLAAKSRLIAATWDTMGWILYREGKTEEAESYLRASWRNDQSAEEGKHLALLLEKKGDRDAALTMYELAAATISDYDATGAKKAPGEQKLELQKDAEALRKMGATSSTHDAHKTLQELRTIPLGAAKGLSGRAEYRLLMNDGKVTQSKAVRSYGLKDGEERVKAMRVTGFTPAGSQANLVRTGMMDCHGNVCEVVLEP</sequence>
<dbReference type="InterPro" id="IPR002931">
    <property type="entry name" value="Transglutaminase-like"/>
</dbReference>
<dbReference type="Gene3D" id="3.10.620.30">
    <property type="match status" value="1"/>
</dbReference>
<feature type="domain" description="Transglutaminase-like" evidence="1">
    <location>
        <begin position="266"/>
        <end position="336"/>
    </location>
</feature>
<dbReference type="Proteomes" id="UP000569092">
    <property type="component" value="Unassembled WGS sequence"/>
</dbReference>
<evidence type="ECO:0000259" key="1">
    <source>
        <dbReference type="Pfam" id="PF01841"/>
    </source>
</evidence>
<reference evidence="3 4" key="1">
    <citation type="submission" date="2020-08" db="EMBL/GenBank/DDBJ databases">
        <title>Genomic Encyclopedia of Type Strains, Phase IV (KMG-V): Genome sequencing to study the core and pangenomes of soil and plant-associated prokaryotes.</title>
        <authorList>
            <person name="Whitman W."/>
        </authorList>
    </citation>
    <scope>NUCLEOTIDE SEQUENCE [LARGE SCALE GENOMIC DNA]</scope>
    <source>
        <strain evidence="3 4">M8US30</strain>
    </source>
</reference>
<dbReference type="SUPFAM" id="SSF48452">
    <property type="entry name" value="TPR-like"/>
    <property type="match status" value="1"/>
</dbReference>
<protein>
    <submittedName>
        <fullName evidence="3">Tetratricopeptide (TPR) repeat protein</fullName>
    </submittedName>
</protein>
<dbReference type="EMBL" id="JACHDZ010000001">
    <property type="protein sequence ID" value="MBB5342100.1"/>
    <property type="molecule type" value="Genomic_DNA"/>
</dbReference>
<gene>
    <name evidence="3" type="ORF">HDF10_000050</name>
</gene>
<dbReference type="InterPro" id="IPR011990">
    <property type="entry name" value="TPR-like_helical_dom_sf"/>
</dbReference>
<proteinExistence type="predicted"/>
<dbReference type="Gene3D" id="1.25.40.10">
    <property type="entry name" value="Tetratricopeptide repeat domain"/>
    <property type="match status" value="1"/>
</dbReference>
<name>A0A7W8J403_9BACT</name>
<dbReference type="Gene3D" id="2.60.120.1130">
    <property type="match status" value="1"/>
</dbReference>